<feature type="transmembrane region" description="Helical" evidence="8">
    <location>
        <begin position="12"/>
        <end position="31"/>
    </location>
</feature>
<keyword evidence="4 8" id="KW-0812">Transmembrane</keyword>
<protein>
    <submittedName>
        <fullName evidence="10">D-serine/D-alanine/glycine transporter</fullName>
    </submittedName>
</protein>
<dbReference type="GO" id="GO:0055085">
    <property type="term" value="P:transmembrane transport"/>
    <property type="evidence" value="ECO:0007669"/>
    <property type="project" value="InterPro"/>
</dbReference>
<evidence type="ECO:0000259" key="9">
    <source>
        <dbReference type="Pfam" id="PF00324"/>
    </source>
</evidence>
<feature type="transmembrane region" description="Helical" evidence="8">
    <location>
        <begin position="330"/>
        <end position="350"/>
    </location>
</feature>
<keyword evidence="2" id="KW-0813">Transport</keyword>
<evidence type="ECO:0000256" key="7">
    <source>
        <dbReference type="ARBA" id="ARBA00023136"/>
    </source>
</evidence>
<dbReference type="RefSeq" id="WP_115312636.1">
    <property type="nucleotide sequence ID" value="NZ_CP066042.1"/>
</dbReference>
<feature type="domain" description="Amino acid permease/ SLC12A" evidence="9">
    <location>
        <begin position="13"/>
        <end position="442"/>
    </location>
</feature>
<evidence type="ECO:0000256" key="4">
    <source>
        <dbReference type="ARBA" id="ARBA00022692"/>
    </source>
</evidence>
<gene>
    <name evidence="10" type="primary">cycA_2</name>
    <name evidence="10" type="ORF">NCTC11807_00457</name>
</gene>
<dbReference type="Pfam" id="PF00324">
    <property type="entry name" value="AA_permease"/>
    <property type="match status" value="1"/>
</dbReference>
<keyword evidence="3" id="KW-1003">Cell membrane</keyword>
<feature type="transmembrane region" description="Helical" evidence="8">
    <location>
        <begin position="152"/>
        <end position="173"/>
    </location>
</feature>
<keyword evidence="7 8" id="KW-0472">Membrane</keyword>
<dbReference type="Proteomes" id="UP000255425">
    <property type="component" value="Unassembled WGS sequence"/>
</dbReference>
<feature type="transmembrane region" description="Helical" evidence="8">
    <location>
        <begin position="271"/>
        <end position="293"/>
    </location>
</feature>
<dbReference type="GO" id="GO:0006865">
    <property type="term" value="P:amino acid transport"/>
    <property type="evidence" value="ECO:0007669"/>
    <property type="project" value="UniProtKB-KW"/>
</dbReference>
<dbReference type="PANTHER" id="PTHR43495:SF2">
    <property type="entry name" value="D-SERINE_D-ALANINE_GLYCINE TRANSPORTER"/>
    <property type="match status" value="1"/>
</dbReference>
<feature type="transmembrane region" description="Helical" evidence="8">
    <location>
        <begin position="199"/>
        <end position="220"/>
    </location>
</feature>
<feature type="transmembrane region" description="Helical" evidence="8">
    <location>
        <begin position="356"/>
        <end position="382"/>
    </location>
</feature>
<evidence type="ECO:0000256" key="1">
    <source>
        <dbReference type="ARBA" id="ARBA00004651"/>
    </source>
</evidence>
<feature type="transmembrane region" description="Helical" evidence="8">
    <location>
        <begin position="37"/>
        <end position="60"/>
    </location>
</feature>
<dbReference type="InterPro" id="IPR004841">
    <property type="entry name" value="AA-permease/SLC12A_dom"/>
</dbReference>
<evidence type="ECO:0000313" key="11">
    <source>
        <dbReference type="Proteomes" id="UP000255425"/>
    </source>
</evidence>
<dbReference type="AlphaFoldDB" id="A0A380GXU1"/>
<evidence type="ECO:0000256" key="5">
    <source>
        <dbReference type="ARBA" id="ARBA00022970"/>
    </source>
</evidence>
<keyword evidence="6 8" id="KW-1133">Transmembrane helix</keyword>
<organism evidence="10 11">
    <name type="scientific">Staphylococcus saccharolyticus</name>
    <dbReference type="NCBI Taxonomy" id="33028"/>
    <lineage>
        <taxon>Bacteria</taxon>
        <taxon>Bacillati</taxon>
        <taxon>Bacillota</taxon>
        <taxon>Bacilli</taxon>
        <taxon>Bacillales</taxon>
        <taxon>Staphylococcaceae</taxon>
        <taxon>Staphylococcus</taxon>
    </lineage>
</organism>
<evidence type="ECO:0000256" key="3">
    <source>
        <dbReference type="ARBA" id="ARBA00022475"/>
    </source>
</evidence>
<evidence type="ECO:0000256" key="8">
    <source>
        <dbReference type="SAM" id="Phobius"/>
    </source>
</evidence>
<feature type="transmembrane region" description="Helical" evidence="8">
    <location>
        <begin position="81"/>
        <end position="99"/>
    </location>
</feature>
<evidence type="ECO:0000256" key="6">
    <source>
        <dbReference type="ARBA" id="ARBA00022989"/>
    </source>
</evidence>
<dbReference type="EMBL" id="UHDZ01000001">
    <property type="protein sequence ID" value="SUM68200.1"/>
    <property type="molecule type" value="Genomic_DNA"/>
</dbReference>
<reference evidence="10 11" key="1">
    <citation type="submission" date="2018-06" db="EMBL/GenBank/DDBJ databases">
        <authorList>
            <consortium name="Pathogen Informatics"/>
            <person name="Doyle S."/>
        </authorList>
    </citation>
    <scope>NUCLEOTIDE SEQUENCE [LARGE SCALE GENOMIC DNA]</scope>
    <source>
        <strain evidence="10 11">NCTC11807</strain>
    </source>
</reference>
<dbReference type="GO" id="GO:0005886">
    <property type="term" value="C:plasma membrane"/>
    <property type="evidence" value="ECO:0007669"/>
    <property type="project" value="UniProtKB-SubCell"/>
</dbReference>
<feature type="transmembrane region" description="Helical" evidence="8">
    <location>
        <begin position="241"/>
        <end position="259"/>
    </location>
</feature>
<sequence length="459" mass="50784">MADKLQRELSNRHIQLIAIGGAIGTGLFLGAGQSIHLAGPSILLTYIIVGFVLFMFMRAMGELLLSNLGFKSFGDIAHHQIGSMTGFMVGWTYWLTWIISGMAEVTAVAKYVEFWYPAIPNWLTAAATILILVALNLFSAKLFGELEFWLSIIKVTTILALIIVGIVMIVFAMKTDYGTASVTNIWKEGGFFPNGTSGFLMSFQMAIFSFIGIELIGITAGETKDPHKTIPQAINNVPFRILLFYIGSLAVIMSVVPWKQLDPANSPYVKMFGLVGIPFAAGIINFVVLTAAASSCNSGIFANSRTMFGLAGRKQGPAFLHKTNKHGVPYYAILVTCCLLSISVVLNAVFKDATKVFVQITTFSTVLNIMIWAIIMVAYLGYLKHDSMHHKESDYKMWGGKYMAYGILVFFAFIFVILLINSSTRYAVLFVPVWVGAMFLMYQKYKKESHKAEIETEKE</sequence>
<proteinExistence type="predicted"/>
<evidence type="ECO:0000313" key="10">
    <source>
        <dbReference type="EMBL" id="SUM68200.1"/>
    </source>
</evidence>
<dbReference type="PANTHER" id="PTHR43495">
    <property type="entry name" value="GABA PERMEASE"/>
    <property type="match status" value="1"/>
</dbReference>
<dbReference type="PIRSF" id="PIRSF006060">
    <property type="entry name" value="AA_transporter"/>
    <property type="match status" value="1"/>
</dbReference>
<comment type="subcellular location">
    <subcellularLocation>
        <location evidence="1">Cell membrane</location>
        <topology evidence="1">Multi-pass membrane protein</topology>
    </subcellularLocation>
</comment>
<feature type="transmembrane region" description="Helical" evidence="8">
    <location>
        <begin position="402"/>
        <end position="420"/>
    </location>
</feature>
<keyword evidence="11" id="KW-1185">Reference proteome</keyword>
<accession>A0A380GXU1</accession>
<dbReference type="GeneID" id="63935063"/>
<feature type="transmembrane region" description="Helical" evidence="8">
    <location>
        <begin position="426"/>
        <end position="442"/>
    </location>
</feature>
<dbReference type="Gene3D" id="1.20.1740.10">
    <property type="entry name" value="Amino acid/polyamine transporter I"/>
    <property type="match status" value="1"/>
</dbReference>
<keyword evidence="5" id="KW-0029">Amino-acid transport</keyword>
<dbReference type="FunFam" id="1.20.1740.10:FF:000001">
    <property type="entry name" value="Amino acid permease"/>
    <property type="match status" value="1"/>
</dbReference>
<feature type="transmembrane region" description="Helical" evidence="8">
    <location>
        <begin position="119"/>
        <end position="140"/>
    </location>
</feature>
<evidence type="ECO:0000256" key="2">
    <source>
        <dbReference type="ARBA" id="ARBA00022448"/>
    </source>
</evidence>
<name>A0A380GXU1_9STAP</name>